<feature type="domain" description="Peptidase M28" evidence="1">
    <location>
        <begin position="281"/>
        <end position="479"/>
    </location>
</feature>
<protein>
    <submittedName>
        <fullName evidence="2">M28 family peptidase</fullName>
    </submittedName>
</protein>
<dbReference type="InterPro" id="IPR029045">
    <property type="entry name" value="ClpP/crotonase-like_dom_sf"/>
</dbReference>
<dbReference type="PANTHER" id="PTHR12147">
    <property type="entry name" value="METALLOPEPTIDASE M28 FAMILY MEMBER"/>
    <property type="match status" value="1"/>
</dbReference>
<dbReference type="SUPFAM" id="SSF53187">
    <property type="entry name" value="Zn-dependent exopeptidases"/>
    <property type="match status" value="1"/>
</dbReference>
<name>A0A7J5A8M2_9FLAO</name>
<dbReference type="AlphaFoldDB" id="A0A7J5A8M2"/>
<dbReference type="PANTHER" id="PTHR12147:SF26">
    <property type="entry name" value="PEPTIDASE M28 DOMAIN-CONTAINING PROTEIN"/>
    <property type="match status" value="1"/>
</dbReference>
<evidence type="ECO:0000313" key="2">
    <source>
        <dbReference type="EMBL" id="KAB1153921.1"/>
    </source>
</evidence>
<dbReference type="Gene3D" id="3.40.630.10">
    <property type="entry name" value="Zn peptidases"/>
    <property type="match status" value="1"/>
</dbReference>
<dbReference type="EMBL" id="WAAU01000030">
    <property type="protein sequence ID" value="KAB1153921.1"/>
    <property type="molecule type" value="Genomic_DNA"/>
</dbReference>
<comment type="caution">
    <text evidence="2">The sequence shown here is derived from an EMBL/GenBank/DDBJ whole genome shotgun (WGS) entry which is preliminary data.</text>
</comment>
<dbReference type="RefSeq" id="WP_150901041.1">
    <property type="nucleotide sequence ID" value="NZ_WAAU01000030.1"/>
</dbReference>
<evidence type="ECO:0000259" key="1">
    <source>
        <dbReference type="Pfam" id="PF04389"/>
    </source>
</evidence>
<sequence>MRKLKKLFIGLLTVLIIGIGLLYFFPQLIFGSTFGQKLLLKLSDESVAEFYFKEGQKTKDTLYMKGIIYGNTLEDIKNVLDKNPQVTTIAMEDVGGSIDDEVNLVASQEIRKRKINTYLPENSMVASGGTDMFLAGTKRNAHPSAKLGVHSWSDGSKGGDKYPKEDPSHKKYLDYYKEMDIPTDFYWYTLQAAPAESIHWMKPDEIKKYKVLTNDLSELLSLQKTLSSEGFAGRGTGKNQKAQELIINYFKTLGLEKFNDSYKVPFDFVDEKTKKKRPATNIVGYIKGKTNPDKYIVIGAHYDHMGIVDGVIFNGADDNASGTAALLVLAKYFTKNKPEHSIIFSAFDAEELGLHGSKYFVENPPVPLANIKLDINFDMISRNPNNEIYVVGTYPYPQFKPVVEKIAKTSPLKVSYGHDDPNDKTKDYWMYSSDNGPFHEKGIPNITFSEEDHPDYHKPTDDFKNTNPVFYTNVVALIEQFIESVDTNFPN</sequence>
<gene>
    <name evidence="2" type="ORF">F7018_15655</name>
</gene>
<dbReference type="Gene3D" id="3.90.226.10">
    <property type="entry name" value="2-enoyl-CoA Hydratase, Chain A, domain 1"/>
    <property type="match status" value="1"/>
</dbReference>
<dbReference type="SUPFAM" id="SSF52096">
    <property type="entry name" value="ClpP/crotonase"/>
    <property type="match status" value="1"/>
</dbReference>
<dbReference type="Pfam" id="PF04389">
    <property type="entry name" value="Peptidase_M28"/>
    <property type="match status" value="1"/>
</dbReference>
<organism evidence="2 3">
    <name type="scientific">Tenacibaculum aiptasiae</name>
    <dbReference type="NCBI Taxonomy" id="426481"/>
    <lineage>
        <taxon>Bacteria</taxon>
        <taxon>Pseudomonadati</taxon>
        <taxon>Bacteroidota</taxon>
        <taxon>Flavobacteriia</taxon>
        <taxon>Flavobacteriales</taxon>
        <taxon>Flavobacteriaceae</taxon>
        <taxon>Tenacibaculum</taxon>
    </lineage>
</organism>
<keyword evidence="3" id="KW-1185">Reference proteome</keyword>
<dbReference type="InterPro" id="IPR045175">
    <property type="entry name" value="M28_fam"/>
</dbReference>
<reference evidence="2 3" key="1">
    <citation type="submission" date="2019-09" db="EMBL/GenBank/DDBJ databases">
        <authorList>
            <person name="Cao W.R."/>
        </authorList>
    </citation>
    <scope>NUCLEOTIDE SEQUENCE [LARGE SCALE GENOMIC DNA]</scope>
    <source>
        <strain evidence="3">a4</strain>
    </source>
</reference>
<dbReference type="InterPro" id="IPR007484">
    <property type="entry name" value="Peptidase_M28"/>
</dbReference>
<evidence type="ECO:0000313" key="3">
    <source>
        <dbReference type="Proteomes" id="UP000467305"/>
    </source>
</evidence>
<dbReference type="Proteomes" id="UP000467305">
    <property type="component" value="Unassembled WGS sequence"/>
</dbReference>
<accession>A0A7J5A8M2</accession>
<dbReference type="OrthoDB" id="9778250at2"/>
<proteinExistence type="predicted"/>
<dbReference type="GO" id="GO:0008235">
    <property type="term" value="F:metalloexopeptidase activity"/>
    <property type="evidence" value="ECO:0007669"/>
    <property type="project" value="InterPro"/>
</dbReference>
<dbReference type="GO" id="GO:0006508">
    <property type="term" value="P:proteolysis"/>
    <property type="evidence" value="ECO:0007669"/>
    <property type="project" value="InterPro"/>
</dbReference>